<accession>A0ABP4BJP9</accession>
<reference evidence="4" key="1">
    <citation type="journal article" date="2019" name="Int. J. Syst. Evol. Microbiol.">
        <title>The Global Catalogue of Microorganisms (GCM) 10K type strain sequencing project: providing services to taxonomists for standard genome sequencing and annotation.</title>
        <authorList>
            <consortium name="The Broad Institute Genomics Platform"/>
            <consortium name="The Broad Institute Genome Sequencing Center for Infectious Disease"/>
            <person name="Wu L."/>
            <person name="Ma J."/>
        </authorList>
    </citation>
    <scope>NUCLEOTIDE SEQUENCE [LARGE SCALE GENOMIC DNA]</scope>
    <source>
        <strain evidence="4">JCM 10696</strain>
    </source>
</reference>
<dbReference type="InterPro" id="IPR025736">
    <property type="entry name" value="PucR_C-HTH_dom"/>
</dbReference>
<sequence>MGVLGLIERDDTHREVVGSAARRLSSDVPALATRLLARIRTSCPSSARLVPEAEQLESVRLGLTYGLATIPEPGPERRELAQAARTGRRRAAQGVPLDELVKAYHLSVQLVWDELVQTVREESPGRLDLLMRSSMHVWAGIERQADAAAEAYRQAQAEQRRFQDERARMLLGRLLEADEPDPVLVDAVRDALGLEEDGWYAVAVTRYARPARGGAFRHPEVLDGSRVLWSPGADGDIAVVVTRGADTARLSPALEAELEGPIGLSPRVRGLSSLCFARRLAETALAGRRPADRGVIALDDHLVRSFVLASPDLAELLRRQIMSGLLALPEHEMSALLDTLACWLEVGSTTEAARRLYCHRNTVLNRLRRLEQVTSRKLDEPRDVVLLALALDAVRTG</sequence>
<evidence type="ECO:0000313" key="3">
    <source>
        <dbReference type="EMBL" id="GAA0950488.1"/>
    </source>
</evidence>
<organism evidence="3 4">
    <name type="scientific">Actinocorallia libanotica</name>
    <dbReference type="NCBI Taxonomy" id="46162"/>
    <lineage>
        <taxon>Bacteria</taxon>
        <taxon>Bacillati</taxon>
        <taxon>Actinomycetota</taxon>
        <taxon>Actinomycetes</taxon>
        <taxon>Streptosporangiales</taxon>
        <taxon>Thermomonosporaceae</taxon>
        <taxon>Actinocorallia</taxon>
    </lineage>
</organism>
<dbReference type="EMBL" id="BAAAHH010000010">
    <property type="protein sequence ID" value="GAA0950488.1"/>
    <property type="molecule type" value="Genomic_DNA"/>
</dbReference>
<evidence type="ECO:0000259" key="2">
    <source>
        <dbReference type="Pfam" id="PF14361"/>
    </source>
</evidence>
<dbReference type="InterPro" id="IPR042070">
    <property type="entry name" value="PucR_C-HTH_sf"/>
</dbReference>
<evidence type="ECO:0000259" key="1">
    <source>
        <dbReference type="Pfam" id="PF13556"/>
    </source>
</evidence>
<feature type="domain" description="RsbT co-antagonist protein RsbRD N-terminal" evidence="2">
    <location>
        <begin position="29"/>
        <end position="166"/>
    </location>
</feature>
<proteinExistence type="predicted"/>
<dbReference type="Gene3D" id="1.10.10.2840">
    <property type="entry name" value="PucR C-terminal helix-turn-helix domain"/>
    <property type="match status" value="1"/>
</dbReference>
<gene>
    <name evidence="3" type="ORF">GCM10009550_29020</name>
</gene>
<name>A0ABP4BJP9_9ACTN</name>
<keyword evidence="4" id="KW-1185">Reference proteome</keyword>
<dbReference type="PANTHER" id="PTHR33744">
    <property type="entry name" value="CARBOHYDRATE DIACID REGULATOR"/>
    <property type="match status" value="1"/>
</dbReference>
<feature type="domain" description="PucR C-terminal helix-turn-helix" evidence="1">
    <location>
        <begin position="336"/>
        <end position="393"/>
    </location>
</feature>
<dbReference type="Pfam" id="PF13556">
    <property type="entry name" value="HTH_30"/>
    <property type="match status" value="1"/>
</dbReference>
<dbReference type="PANTHER" id="PTHR33744:SF1">
    <property type="entry name" value="DNA-BINDING TRANSCRIPTIONAL ACTIVATOR ADER"/>
    <property type="match status" value="1"/>
</dbReference>
<dbReference type="InterPro" id="IPR025751">
    <property type="entry name" value="RsbRD_N_dom"/>
</dbReference>
<dbReference type="Pfam" id="PF14361">
    <property type="entry name" value="RsbRD_N"/>
    <property type="match status" value="1"/>
</dbReference>
<dbReference type="Proteomes" id="UP001500665">
    <property type="component" value="Unassembled WGS sequence"/>
</dbReference>
<evidence type="ECO:0000313" key="4">
    <source>
        <dbReference type="Proteomes" id="UP001500665"/>
    </source>
</evidence>
<comment type="caution">
    <text evidence="3">The sequence shown here is derived from an EMBL/GenBank/DDBJ whole genome shotgun (WGS) entry which is preliminary data.</text>
</comment>
<protein>
    <submittedName>
        <fullName evidence="3">Helix-turn-helix domain-containing protein</fullName>
    </submittedName>
</protein>
<dbReference type="RefSeq" id="WP_344240874.1">
    <property type="nucleotide sequence ID" value="NZ_BAAAHH010000010.1"/>
</dbReference>
<dbReference type="InterPro" id="IPR051448">
    <property type="entry name" value="CdaR-like_regulators"/>
</dbReference>